<reference evidence="1" key="1">
    <citation type="journal article" date="2022" name="bioRxiv">
        <title>Population genetic analysis of Ophidiomyces ophidiicola, the causative agent of snake fungal disease, indicates recent introductions to the USA.</title>
        <authorList>
            <person name="Ladner J.T."/>
            <person name="Palmer J.M."/>
            <person name="Ettinger C.L."/>
            <person name="Stajich J.E."/>
            <person name="Farrell T.M."/>
            <person name="Glorioso B.M."/>
            <person name="Lawson B."/>
            <person name="Price S.J."/>
            <person name="Stengle A.G."/>
            <person name="Grear D.A."/>
            <person name="Lorch J.M."/>
        </authorList>
    </citation>
    <scope>NUCLEOTIDE SEQUENCE</scope>
    <source>
        <strain evidence="1">NWHC 24266-5</strain>
    </source>
</reference>
<organism evidence="1">
    <name type="scientific">Ophidiomyces ophidiicola</name>
    <dbReference type="NCBI Taxonomy" id="1387563"/>
    <lineage>
        <taxon>Eukaryota</taxon>
        <taxon>Fungi</taxon>
        <taxon>Dikarya</taxon>
        <taxon>Ascomycota</taxon>
        <taxon>Pezizomycotina</taxon>
        <taxon>Eurotiomycetes</taxon>
        <taxon>Eurotiomycetidae</taxon>
        <taxon>Onygenales</taxon>
        <taxon>Onygenaceae</taxon>
        <taxon>Ophidiomyces</taxon>
    </lineage>
</organism>
<protein>
    <submittedName>
        <fullName evidence="1">Lipase 5</fullName>
    </submittedName>
</protein>
<gene>
    <name evidence="1" type="primary">TGL5</name>
    <name evidence="1" type="ORF">LOY88_002312</name>
</gene>
<comment type="caution">
    <text evidence="1">The sequence shown here is derived from an EMBL/GenBank/DDBJ whole genome shotgun (WGS) entry which is preliminary data.</text>
</comment>
<sequence length="801" mass="90264">MPAIPDGDIPKSPYLTHSEQAGLQGLSQCLSVSCLSSLLRSCFAQVGSLLYNIRDVPAIEQCEKFFLTEKRKRDLSWNLPRATSLHEWLQIAGELDELEGNNAWKAIDESDEYDYVIIRERLENLKRALDTNDLASITHNIRTTFSRDLANMTNPDLYGRAYIGSKNLIDLYVTTAVNAVSMVLQLVDELDLNVDESQFLLHQLQASRQAFGRSALLLSGGATFGMNHTGVVKTLWQMRLLPRIISGSSAGGVIAGVLCTHTDDEIPKILSSLAYEDFCVFEPRNEVESVIRRLKRFLQTGSLFDIVHLRKVMQDLLGNITFLEAYNRTRRILNITVSHSEFHELPRLLNYITSPNVMVWSAMYVLPNLLCGEILTDINRVTSCSVPLVFSASSLMAKDPVTGEILDWGESLVQWIDGSVDGDLPMARLSEMFNVNHFIVSQVNPHVIPFVPPEEAFLFAELSERRQPPENGKTHLPKELMKEEAMGKLNLLSGMGLFPNTLRRFASIMRQEYYGDINILPEITYEVFPSMLRNPTPDFMLRACLTGERATWPKLGRIRNHCAVELALDAAIPIMRDKVAAIARSANIPMKHLTFYTDEDLYLEDNTAKIPQKITPKNSFHGAHTNQIFHHSNPVFEVRKSRSSIHMASIEHSFTHHTHHFHAAESKTHFLNPASLAVNDISGHTSQVTYSELDTRRVDKLSSVIWPDELTSLSRPVQPERHVPTVLPHRGSYARLPTPLIPNPPIARKTRRANNSKLFPAGVTLPRFIMTMKSGPPSPVPYRHIRQSSSELVKYNSVVNL</sequence>
<accession>A0ACB8V1G0</accession>
<evidence type="ECO:0000313" key="1">
    <source>
        <dbReference type="EMBL" id="KAI2388939.1"/>
    </source>
</evidence>
<dbReference type="EMBL" id="JALBCA010000027">
    <property type="protein sequence ID" value="KAI2388939.1"/>
    <property type="molecule type" value="Genomic_DNA"/>
</dbReference>
<proteinExistence type="predicted"/>
<name>A0ACB8V1G0_9EURO</name>